<gene>
    <name evidence="1" type="ORF">ANN_09191</name>
</gene>
<protein>
    <recommendedName>
        <fullName evidence="3">DUF4817 domain-containing protein</fullName>
    </recommendedName>
</protein>
<evidence type="ECO:0000313" key="2">
    <source>
        <dbReference type="Proteomes" id="UP001148838"/>
    </source>
</evidence>
<organism evidence="1 2">
    <name type="scientific">Periplaneta americana</name>
    <name type="common">American cockroach</name>
    <name type="synonym">Blatta americana</name>
    <dbReference type="NCBI Taxonomy" id="6978"/>
    <lineage>
        <taxon>Eukaryota</taxon>
        <taxon>Metazoa</taxon>
        <taxon>Ecdysozoa</taxon>
        <taxon>Arthropoda</taxon>
        <taxon>Hexapoda</taxon>
        <taxon>Insecta</taxon>
        <taxon>Pterygota</taxon>
        <taxon>Neoptera</taxon>
        <taxon>Polyneoptera</taxon>
        <taxon>Dictyoptera</taxon>
        <taxon>Blattodea</taxon>
        <taxon>Blattoidea</taxon>
        <taxon>Blattidae</taxon>
        <taxon>Blattinae</taxon>
        <taxon>Periplaneta</taxon>
    </lineage>
</organism>
<name>A0ABQ8TKT2_PERAM</name>
<sequence>MSGLCEGGNELASSVKAICKQVRDDIMANWTVAERVFAVTAYIEYKSITHVQRRFRNEFNVLRHGRISSRNIILKWLSVNEQYRVLYKSGFQVLSSVCLRRIPVSPTRFCSPLCKG</sequence>
<comment type="caution">
    <text evidence="1">The sequence shown here is derived from an EMBL/GenBank/DDBJ whole genome shotgun (WGS) entry which is preliminary data.</text>
</comment>
<dbReference type="Proteomes" id="UP001148838">
    <property type="component" value="Unassembled WGS sequence"/>
</dbReference>
<accession>A0ABQ8TKT2</accession>
<proteinExistence type="predicted"/>
<evidence type="ECO:0000313" key="1">
    <source>
        <dbReference type="EMBL" id="KAJ4447190.1"/>
    </source>
</evidence>
<keyword evidence="2" id="KW-1185">Reference proteome</keyword>
<reference evidence="1 2" key="1">
    <citation type="journal article" date="2022" name="Allergy">
        <title>Genome assembly and annotation of Periplaneta americana reveal a comprehensive cockroach allergen profile.</title>
        <authorList>
            <person name="Wang L."/>
            <person name="Xiong Q."/>
            <person name="Saelim N."/>
            <person name="Wang L."/>
            <person name="Nong W."/>
            <person name="Wan A.T."/>
            <person name="Shi M."/>
            <person name="Liu X."/>
            <person name="Cao Q."/>
            <person name="Hui J.H.L."/>
            <person name="Sookrung N."/>
            <person name="Leung T.F."/>
            <person name="Tungtrongchitr A."/>
            <person name="Tsui S.K.W."/>
        </authorList>
    </citation>
    <scope>NUCLEOTIDE SEQUENCE [LARGE SCALE GENOMIC DNA]</scope>
    <source>
        <strain evidence="1">PWHHKU_190912</strain>
    </source>
</reference>
<evidence type="ECO:0008006" key="3">
    <source>
        <dbReference type="Google" id="ProtNLM"/>
    </source>
</evidence>
<dbReference type="EMBL" id="JAJSOF020000005">
    <property type="protein sequence ID" value="KAJ4447190.1"/>
    <property type="molecule type" value="Genomic_DNA"/>
</dbReference>